<protein>
    <submittedName>
        <fullName evidence="2">2OG-Fe dioxygenase family protein</fullName>
    </submittedName>
</protein>
<evidence type="ECO:0000313" key="3">
    <source>
        <dbReference type="Proteomes" id="UP000323876"/>
    </source>
</evidence>
<name>A0A5N0ELU1_9NOCA</name>
<keyword evidence="2" id="KW-0223">Dioxygenase</keyword>
<comment type="caution">
    <text evidence="2">The sequence shown here is derived from an EMBL/GenBank/DDBJ whole genome shotgun (WGS) entry which is preliminary data.</text>
</comment>
<evidence type="ECO:0000313" key="2">
    <source>
        <dbReference type="EMBL" id="KAA8889983.1"/>
    </source>
</evidence>
<dbReference type="Pfam" id="PF10014">
    <property type="entry name" value="2OG-Fe_Oxy_2"/>
    <property type="match status" value="1"/>
</dbReference>
<dbReference type="InterPro" id="IPR018724">
    <property type="entry name" value="2OG-Fe_dioxygenase"/>
</dbReference>
<keyword evidence="2" id="KW-0560">Oxidoreductase</keyword>
<feature type="compositionally biased region" description="Low complexity" evidence="1">
    <location>
        <begin position="88"/>
        <end position="98"/>
    </location>
</feature>
<accession>A0A5N0ELU1</accession>
<dbReference type="OrthoDB" id="6681382at2"/>
<dbReference type="EMBL" id="VXLC01000001">
    <property type="protein sequence ID" value="KAA8889983.1"/>
    <property type="molecule type" value="Genomic_DNA"/>
</dbReference>
<dbReference type="AlphaFoldDB" id="A0A5N0ELU1"/>
<sequence>MLRNSRPDCAAVTWPASDRPIPLPRIVRAPRDTRRPFRAPLTVRDTTVPVSRMCPELAQCRFNTCRSIYLGPLRRRRNRREHPPGTPPRRNTPSPRSAARCRHARSSTSHTRQPGGCRINVHRGPVCVTFPTHTRAVPLLMCATDGPAVGSPCPDAEGPPINANQRAATADHELPAPRSADEPSSWMMSAADFPLTDRDLHVLRRTFRDYTELDHWLPGGEQYRRRAYQCFDLALACLAEDGANALTAIGDPPPYVQSEQVNPVAGGIERAFKLIAPDHPATEPTRQIAAAVARLLAANGVLSADTTPHCLVDAHYMRLIAPGHPAPEGKHRDGLIAGSAHLIQRTNITGGISALYDRYEPERELGKFVLEQPLDSYVFDDERVLHYTTTITVTDPAEGAGLRDVLLIGFRKRE</sequence>
<evidence type="ECO:0000256" key="1">
    <source>
        <dbReference type="SAM" id="MobiDB-lite"/>
    </source>
</evidence>
<organism evidence="2 3">
    <name type="scientific">Nocardia colli</name>
    <dbReference type="NCBI Taxonomy" id="2545717"/>
    <lineage>
        <taxon>Bacteria</taxon>
        <taxon>Bacillati</taxon>
        <taxon>Actinomycetota</taxon>
        <taxon>Actinomycetes</taxon>
        <taxon>Mycobacteriales</taxon>
        <taxon>Nocardiaceae</taxon>
        <taxon>Nocardia</taxon>
    </lineage>
</organism>
<proteinExistence type="predicted"/>
<dbReference type="Proteomes" id="UP000323876">
    <property type="component" value="Unassembled WGS sequence"/>
</dbReference>
<dbReference type="GO" id="GO:0051213">
    <property type="term" value="F:dioxygenase activity"/>
    <property type="evidence" value="ECO:0007669"/>
    <property type="project" value="UniProtKB-KW"/>
</dbReference>
<feature type="region of interest" description="Disordered" evidence="1">
    <location>
        <begin position="73"/>
        <end position="117"/>
    </location>
</feature>
<reference evidence="2 3" key="1">
    <citation type="submission" date="2019-09" db="EMBL/GenBank/DDBJ databases">
        <authorList>
            <person name="Wang X."/>
        </authorList>
    </citation>
    <scope>NUCLEOTIDE SEQUENCE [LARGE SCALE GENOMIC DNA]</scope>
    <source>
        <strain evidence="2 3">CICC 11023</strain>
    </source>
</reference>
<dbReference type="Gene3D" id="2.60.120.620">
    <property type="entry name" value="q2cbj1_9rhob like domain"/>
    <property type="match status" value="1"/>
</dbReference>
<keyword evidence="3" id="KW-1185">Reference proteome</keyword>
<gene>
    <name evidence="2" type="ORF">F3087_01275</name>
</gene>